<name>A0A1M5Y5S6_9BRAD</name>
<organism evidence="2 3">
    <name type="scientific">Bradyrhizobium erythrophlei</name>
    <dbReference type="NCBI Taxonomy" id="1437360"/>
    <lineage>
        <taxon>Bacteria</taxon>
        <taxon>Pseudomonadati</taxon>
        <taxon>Pseudomonadota</taxon>
        <taxon>Alphaproteobacteria</taxon>
        <taxon>Hyphomicrobiales</taxon>
        <taxon>Nitrobacteraceae</taxon>
        <taxon>Bradyrhizobium</taxon>
    </lineage>
</organism>
<protein>
    <submittedName>
        <fullName evidence="2">Uncharacterized protein</fullName>
    </submittedName>
</protein>
<evidence type="ECO:0000313" key="3">
    <source>
        <dbReference type="Proteomes" id="UP000189796"/>
    </source>
</evidence>
<proteinExistence type="predicted"/>
<evidence type="ECO:0000313" key="2">
    <source>
        <dbReference type="EMBL" id="SHI07164.1"/>
    </source>
</evidence>
<feature type="region of interest" description="Disordered" evidence="1">
    <location>
        <begin position="1"/>
        <end position="30"/>
    </location>
</feature>
<dbReference type="Proteomes" id="UP000189796">
    <property type="component" value="Chromosome I"/>
</dbReference>
<reference evidence="2 3" key="1">
    <citation type="submission" date="2016-11" db="EMBL/GenBank/DDBJ databases">
        <authorList>
            <person name="Jaros S."/>
            <person name="Januszkiewicz K."/>
            <person name="Wedrychowicz H."/>
        </authorList>
    </citation>
    <scope>NUCLEOTIDE SEQUENCE [LARGE SCALE GENOMIC DNA]</scope>
    <source>
        <strain evidence="2 3">GAS138</strain>
    </source>
</reference>
<dbReference type="EMBL" id="LT670817">
    <property type="protein sequence ID" value="SHI07164.1"/>
    <property type="molecule type" value="Genomic_DNA"/>
</dbReference>
<evidence type="ECO:0000256" key="1">
    <source>
        <dbReference type="SAM" id="MobiDB-lite"/>
    </source>
</evidence>
<accession>A0A1M5Y5S6</accession>
<gene>
    <name evidence="2" type="ORF">SAMN05443248_7930</name>
</gene>
<dbReference type="AlphaFoldDB" id="A0A1M5Y5S6"/>
<sequence>MTVTSRFGGAVTGGTERHGTKALQRPLPNDKAPRKREAFCLFGHARAWATRCQSRAARRRAWAYRAAGWIHVGVGAAVRARSGACGASAAANRASAGSSRAGTRASGAARSGTSAATRTASCSTASLCECERAGQRECCSQCNCREFHGCLPWLVTKNKSQRHLMFLLVFSVLEATLPQR</sequence>